<comment type="caution">
    <text evidence="9">The sequence shown here is derived from an EMBL/GenBank/DDBJ whole genome shotgun (WGS) entry which is preliminary data.</text>
</comment>
<keyword evidence="5 7" id="KW-1133">Transmembrane helix</keyword>
<keyword evidence="2 7" id="KW-0813">Transport</keyword>
<dbReference type="PANTHER" id="PTHR43227">
    <property type="entry name" value="BLL4140 PROTEIN"/>
    <property type="match status" value="1"/>
</dbReference>
<evidence type="ECO:0000256" key="5">
    <source>
        <dbReference type="ARBA" id="ARBA00022989"/>
    </source>
</evidence>
<accession>A0A2W1NDX8</accession>
<keyword evidence="4 7" id="KW-0812">Transmembrane</keyword>
<dbReference type="EMBL" id="NHRJ02000002">
    <property type="protein sequence ID" value="PZE22174.1"/>
    <property type="molecule type" value="Genomic_DNA"/>
</dbReference>
<keyword evidence="3" id="KW-1003">Cell membrane</keyword>
<proteinExistence type="inferred from homology"/>
<dbReference type="InterPro" id="IPR050809">
    <property type="entry name" value="UgpAE/MalFG_permease"/>
</dbReference>
<evidence type="ECO:0000313" key="9">
    <source>
        <dbReference type="EMBL" id="PZE22174.1"/>
    </source>
</evidence>
<feature type="transmembrane region" description="Helical" evidence="7">
    <location>
        <begin position="203"/>
        <end position="223"/>
    </location>
</feature>
<feature type="domain" description="ABC transmembrane type-1" evidence="8">
    <location>
        <begin position="63"/>
        <end position="276"/>
    </location>
</feature>
<reference evidence="9" key="1">
    <citation type="submission" date="2018-06" db="EMBL/GenBank/DDBJ databases">
        <title>Paenibacillus xerothermodurans sp. nov. an extremely dry heat resistant spore forming bacterium isolated from the soil of Cape Canaveral, Florida.</title>
        <authorList>
            <person name="Seuylemezian A."/>
            <person name="Kaur N."/>
            <person name="Patil P."/>
            <person name="Patil P."/>
            <person name="Mayilraj S."/>
            <person name="Vaishampayan P."/>
        </authorList>
    </citation>
    <scope>NUCLEOTIDE SEQUENCE [LARGE SCALE GENOMIC DNA]</scope>
    <source>
        <strain evidence="9">ATCC 27380</strain>
    </source>
</reference>
<dbReference type="OrthoDB" id="152280at2"/>
<dbReference type="GO" id="GO:0005886">
    <property type="term" value="C:plasma membrane"/>
    <property type="evidence" value="ECO:0007669"/>
    <property type="project" value="UniProtKB-SubCell"/>
</dbReference>
<feature type="transmembrane region" description="Helical" evidence="7">
    <location>
        <begin position="7"/>
        <end position="33"/>
    </location>
</feature>
<dbReference type="SUPFAM" id="SSF161098">
    <property type="entry name" value="MetI-like"/>
    <property type="match status" value="1"/>
</dbReference>
<dbReference type="AlphaFoldDB" id="A0A2W1NDX8"/>
<keyword evidence="10" id="KW-1185">Reference proteome</keyword>
<evidence type="ECO:0000256" key="7">
    <source>
        <dbReference type="RuleBase" id="RU363032"/>
    </source>
</evidence>
<name>A0A2W1NDX8_PAEXE</name>
<gene>
    <name evidence="9" type="ORF">CBW46_004095</name>
</gene>
<evidence type="ECO:0000256" key="4">
    <source>
        <dbReference type="ARBA" id="ARBA00022692"/>
    </source>
</evidence>
<dbReference type="CDD" id="cd06261">
    <property type="entry name" value="TM_PBP2"/>
    <property type="match status" value="1"/>
</dbReference>
<evidence type="ECO:0000259" key="8">
    <source>
        <dbReference type="PROSITE" id="PS50928"/>
    </source>
</evidence>
<organism evidence="9 10">
    <name type="scientific">Paenibacillus xerothermodurans</name>
    <dbReference type="NCBI Taxonomy" id="1977292"/>
    <lineage>
        <taxon>Bacteria</taxon>
        <taxon>Bacillati</taxon>
        <taxon>Bacillota</taxon>
        <taxon>Bacilli</taxon>
        <taxon>Bacillales</taxon>
        <taxon>Paenibacillaceae</taxon>
        <taxon>Paenibacillus</taxon>
    </lineage>
</organism>
<evidence type="ECO:0000313" key="10">
    <source>
        <dbReference type="Proteomes" id="UP000214746"/>
    </source>
</evidence>
<keyword evidence="6 7" id="KW-0472">Membrane</keyword>
<feature type="transmembrane region" description="Helical" evidence="7">
    <location>
        <begin position="101"/>
        <end position="120"/>
    </location>
</feature>
<dbReference type="InterPro" id="IPR035906">
    <property type="entry name" value="MetI-like_sf"/>
</dbReference>
<comment type="similarity">
    <text evidence="7">Belongs to the binding-protein-dependent transport system permease family.</text>
</comment>
<dbReference type="Proteomes" id="UP000214746">
    <property type="component" value="Unassembled WGS sequence"/>
</dbReference>
<evidence type="ECO:0000256" key="2">
    <source>
        <dbReference type="ARBA" id="ARBA00022448"/>
    </source>
</evidence>
<evidence type="ECO:0000256" key="6">
    <source>
        <dbReference type="ARBA" id="ARBA00023136"/>
    </source>
</evidence>
<dbReference type="GO" id="GO:0055085">
    <property type="term" value="P:transmembrane transport"/>
    <property type="evidence" value="ECO:0007669"/>
    <property type="project" value="InterPro"/>
</dbReference>
<evidence type="ECO:0000256" key="3">
    <source>
        <dbReference type="ARBA" id="ARBA00022475"/>
    </source>
</evidence>
<dbReference type="InterPro" id="IPR000515">
    <property type="entry name" value="MetI-like"/>
</dbReference>
<dbReference type="PANTHER" id="PTHR43227:SF11">
    <property type="entry name" value="BLL4140 PROTEIN"/>
    <property type="match status" value="1"/>
</dbReference>
<comment type="subcellular location">
    <subcellularLocation>
        <location evidence="1 7">Cell membrane</location>
        <topology evidence="1 7">Multi-pass membrane protein</topology>
    </subcellularLocation>
</comment>
<evidence type="ECO:0000256" key="1">
    <source>
        <dbReference type="ARBA" id="ARBA00004651"/>
    </source>
</evidence>
<protein>
    <submittedName>
        <fullName evidence="9">Sugar ABC transporter permease</fullName>
    </submittedName>
</protein>
<dbReference type="Pfam" id="PF00528">
    <property type="entry name" value="BPD_transp_1"/>
    <property type="match status" value="1"/>
</dbReference>
<dbReference type="PROSITE" id="PS50928">
    <property type="entry name" value="ABC_TM1"/>
    <property type="match status" value="1"/>
</dbReference>
<sequence length="289" mass="32802">MSHRYVLLYSLPAVAFTVVFFVFPMLFAGYVSFYEWNGLGAMTFVGWDNFNHLLHDPVFKKSLRNTLMWILSAIFLHVPVGLLLALVLAQRPKGWKFFRTLFFLPNVISTTALAFLWYFVLHVKLGILNNLFKAVGLGDLTRAWLSDPDTALFANQLPFILYVGFTMVVFLTQITSISPDLYEAADLDGATGLQKDYYITMPLLKRTFAMNILFNVAFCLRMFEYPFLMTGGGPVNSTMNMSLYMYKEMVTANRYGVSMAAGLLTILFGLIIMGAVFGLIRLRERREAA</sequence>
<feature type="transmembrane region" description="Helical" evidence="7">
    <location>
        <begin position="255"/>
        <end position="280"/>
    </location>
</feature>
<feature type="transmembrane region" description="Helical" evidence="7">
    <location>
        <begin position="159"/>
        <end position="182"/>
    </location>
</feature>
<feature type="transmembrane region" description="Helical" evidence="7">
    <location>
        <begin position="67"/>
        <end position="89"/>
    </location>
</feature>
<dbReference type="Gene3D" id="1.10.3720.10">
    <property type="entry name" value="MetI-like"/>
    <property type="match status" value="1"/>
</dbReference>